<dbReference type="OrthoDB" id="2068061at2"/>
<feature type="compositionally biased region" description="Low complexity" evidence="1">
    <location>
        <begin position="12"/>
        <end position="21"/>
    </location>
</feature>
<evidence type="ECO:0000313" key="3">
    <source>
        <dbReference type="Proteomes" id="UP000247476"/>
    </source>
</evidence>
<dbReference type="AlphaFoldDB" id="A0A2V5KCR5"/>
<dbReference type="Proteomes" id="UP000247476">
    <property type="component" value="Unassembled WGS sequence"/>
</dbReference>
<evidence type="ECO:0000256" key="1">
    <source>
        <dbReference type="SAM" id="MobiDB-lite"/>
    </source>
</evidence>
<dbReference type="EMBL" id="QJVJ01000003">
    <property type="protein sequence ID" value="PYI55964.1"/>
    <property type="molecule type" value="Genomic_DNA"/>
</dbReference>
<evidence type="ECO:0000313" key="2">
    <source>
        <dbReference type="EMBL" id="PYI55964.1"/>
    </source>
</evidence>
<sequence>MPPFGQQGGSQAGQQGYYGPSGSQGGWFGPQGPFGQQGTQGPFGPQAPFGQQGPFGPQGPFGQQPPFGPPGQQGQQGQPTSPPPAYTPHKPAASVYAVDPGAISGCLYRNTYVWLHNGQQFWFFPIFVGQRSVSGFRWNGFFWMYFGIDLRQIDSFTCF</sequence>
<gene>
    <name evidence="2" type="ORF">DLM86_07830</name>
</gene>
<feature type="compositionally biased region" description="Gly residues" evidence="1">
    <location>
        <begin position="1"/>
        <end position="11"/>
    </location>
</feature>
<protein>
    <submittedName>
        <fullName evidence="2">Transporter</fullName>
    </submittedName>
</protein>
<proteinExistence type="predicted"/>
<feature type="compositionally biased region" description="Low complexity" evidence="1">
    <location>
        <begin position="30"/>
        <end position="79"/>
    </location>
</feature>
<accession>A0A2V5KCR5</accession>
<comment type="caution">
    <text evidence="2">The sequence shown here is derived from an EMBL/GenBank/DDBJ whole genome shotgun (WGS) entry which is preliminary data.</text>
</comment>
<feature type="region of interest" description="Disordered" evidence="1">
    <location>
        <begin position="1"/>
        <end position="91"/>
    </location>
</feature>
<keyword evidence="3" id="KW-1185">Reference proteome</keyword>
<organism evidence="2 3">
    <name type="scientific">Paenibacillus flagellatus</name>
    <dbReference type="NCBI Taxonomy" id="2211139"/>
    <lineage>
        <taxon>Bacteria</taxon>
        <taxon>Bacillati</taxon>
        <taxon>Bacillota</taxon>
        <taxon>Bacilli</taxon>
        <taxon>Bacillales</taxon>
        <taxon>Paenibacillaceae</taxon>
        <taxon>Paenibacillus</taxon>
    </lineage>
</organism>
<name>A0A2V5KCR5_9BACL</name>
<reference evidence="2 3" key="1">
    <citation type="submission" date="2018-05" db="EMBL/GenBank/DDBJ databases">
        <title>Paenibacillus flagellatus sp. nov., isolated from selenium mineral soil.</title>
        <authorList>
            <person name="Dai X."/>
        </authorList>
    </citation>
    <scope>NUCLEOTIDE SEQUENCE [LARGE SCALE GENOMIC DNA]</scope>
    <source>
        <strain evidence="2 3">DXL2</strain>
    </source>
</reference>